<evidence type="ECO:0000256" key="5">
    <source>
        <dbReference type="ARBA" id="ARBA00022573"/>
    </source>
</evidence>
<proteinExistence type="inferred from homology"/>
<dbReference type="HOGENOM" id="CLU_054212_0_0_12"/>
<keyword evidence="4 9" id="KW-1003">Cell membrane</keyword>
<evidence type="ECO:0000256" key="1">
    <source>
        <dbReference type="ARBA" id="ARBA00004651"/>
    </source>
</evidence>
<evidence type="ECO:0000256" key="8">
    <source>
        <dbReference type="ARBA" id="ARBA00023136"/>
    </source>
</evidence>
<comment type="subcellular location">
    <subcellularLocation>
        <location evidence="1 9">Cell membrane</location>
        <topology evidence="1 9">Multi-pass membrane protein</topology>
    </subcellularLocation>
</comment>
<dbReference type="NCBIfam" id="TIGR00380">
    <property type="entry name" value="cobal_cbiB"/>
    <property type="match status" value="1"/>
</dbReference>
<comment type="function">
    <text evidence="9">Converts cobyric acid to cobinamide by the addition of aminopropanol on the F carboxylic group.</text>
</comment>
<dbReference type="GO" id="GO:0005886">
    <property type="term" value="C:plasma membrane"/>
    <property type="evidence" value="ECO:0007669"/>
    <property type="project" value="UniProtKB-SubCell"/>
</dbReference>
<accession>A0A0E2EHL3</accession>
<feature type="transmembrane region" description="Helical" evidence="9">
    <location>
        <begin position="96"/>
        <end position="115"/>
    </location>
</feature>
<keyword evidence="5 9" id="KW-0169">Cobalamin biosynthesis</keyword>
<evidence type="ECO:0000256" key="7">
    <source>
        <dbReference type="ARBA" id="ARBA00022989"/>
    </source>
</evidence>
<evidence type="ECO:0000256" key="4">
    <source>
        <dbReference type="ARBA" id="ARBA00022475"/>
    </source>
</evidence>
<comment type="caution">
    <text evidence="10">The sequence shown here is derived from an EMBL/GenBank/DDBJ whole genome shotgun (WGS) entry which is preliminary data.</text>
</comment>
<dbReference type="EMBL" id="AGDV01000010">
    <property type="protein sequence ID" value="EMB33699.1"/>
    <property type="molecule type" value="Genomic_DNA"/>
</dbReference>
<comment type="similarity">
    <text evidence="3 9">Belongs to the CobD/CbiB family.</text>
</comment>
<evidence type="ECO:0000256" key="3">
    <source>
        <dbReference type="ARBA" id="ARBA00006263"/>
    </source>
</evidence>
<dbReference type="UniPathway" id="UPA00148"/>
<dbReference type="PANTHER" id="PTHR34308:SF1">
    <property type="entry name" value="COBALAMIN BIOSYNTHESIS PROTEIN CBIB"/>
    <property type="match status" value="1"/>
</dbReference>
<feature type="transmembrane region" description="Helical" evidence="9">
    <location>
        <begin position="336"/>
        <end position="356"/>
    </location>
</feature>
<sequence length="357" mass="40378">MNFNFLSFSDFVFSHINFFILFCAIILDFILGDPYSFPHPVKFIGSLIKKEEVLARFCFSSPRGLKFAGFLIVIFNVSFSFCLIFFFLKLLYPYKILYFIFSVWISYTCLAARCLQKESVKVFKALQISLEEGRKQIANIVGRDTESLDKKGVSRACVETIAENTSDGVIAPLFFMMLLGPAGGIAYKAVNTMDSMLGYKNEKYADLGFFPAKIDDIVNYIPARLSALLILAGSFFCKLRRPSQNGSQKRISNKIMTELAAIKRGFKIWRRDCRKHSSPNSAHPESAAAGLLGLKLGGPNYYGGVLVEKPFIGDEVFEIEDEDIKRCIQLMYASEIFMFGLYALLFFGNVFSVFSYF</sequence>
<dbReference type="RefSeq" id="WP_002684030.1">
    <property type="nucleotide sequence ID" value="NZ_CM001795.1"/>
</dbReference>
<feature type="transmembrane region" description="Helical" evidence="9">
    <location>
        <begin position="169"/>
        <end position="190"/>
    </location>
</feature>
<feature type="transmembrane region" description="Helical" evidence="9">
    <location>
        <begin position="12"/>
        <end position="31"/>
    </location>
</feature>
<dbReference type="PATRIC" id="fig|999432.5.peg.1121"/>
<comment type="pathway">
    <text evidence="2 9">Cofactor biosynthesis; adenosylcobalamin biosynthesis.</text>
</comment>
<evidence type="ECO:0000256" key="2">
    <source>
        <dbReference type="ARBA" id="ARBA00004953"/>
    </source>
</evidence>
<dbReference type="PANTHER" id="PTHR34308">
    <property type="entry name" value="COBALAMIN BIOSYNTHESIS PROTEIN CBIB"/>
    <property type="match status" value="1"/>
</dbReference>
<reference evidence="10" key="1">
    <citation type="submission" date="2012-01" db="EMBL/GenBank/DDBJ databases">
        <title>The Genome Sequence of Treponema denticola H-22.</title>
        <authorList>
            <consortium name="The Broad Institute Genome Sequencing Platform"/>
            <person name="Earl A."/>
            <person name="Ward D."/>
            <person name="Feldgarden M."/>
            <person name="Gevers D."/>
            <person name="Blanton J.M."/>
            <person name="Fenno C.J."/>
            <person name="Baranova O.V."/>
            <person name="Mathney J."/>
            <person name="Dewhirst F.E."/>
            <person name="Izard J."/>
            <person name="Young S.K."/>
            <person name="Zeng Q."/>
            <person name="Gargeya S."/>
            <person name="Fitzgerald M."/>
            <person name="Haas B."/>
            <person name="Abouelleil A."/>
            <person name="Alvarado L."/>
            <person name="Arachchi H.M."/>
            <person name="Berlin A."/>
            <person name="Chapman S.B."/>
            <person name="Gearin G."/>
            <person name="Goldberg J."/>
            <person name="Griggs A."/>
            <person name="Gujja S."/>
            <person name="Hansen M."/>
            <person name="Heiman D."/>
            <person name="Howarth C."/>
            <person name="Larimer J."/>
            <person name="Lui A."/>
            <person name="MacDonald P.J.P."/>
            <person name="McCowen C."/>
            <person name="Montmayeur A."/>
            <person name="Murphy C."/>
            <person name="Neiman D."/>
            <person name="Pearson M."/>
            <person name="Priest M."/>
            <person name="Roberts A."/>
            <person name="Saif S."/>
            <person name="Shea T."/>
            <person name="Sisk P."/>
            <person name="Stolte C."/>
            <person name="Sykes S."/>
            <person name="Wortman J."/>
            <person name="Nusbaum C."/>
            <person name="Birren B."/>
        </authorList>
    </citation>
    <scope>NUCLEOTIDE SEQUENCE [LARGE SCALE GENOMIC DNA]</scope>
    <source>
        <strain evidence="10">H-22</strain>
    </source>
</reference>
<dbReference type="InterPro" id="IPR004485">
    <property type="entry name" value="Cobalamin_biosynth_CobD/CbiB"/>
</dbReference>
<keyword evidence="6 9" id="KW-0812">Transmembrane</keyword>
<dbReference type="GO" id="GO:0015420">
    <property type="term" value="F:ABC-type vitamin B12 transporter activity"/>
    <property type="evidence" value="ECO:0007669"/>
    <property type="project" value="UniProtKB-UniRule"/>
</dbReference>
<keyword evidence="8 9" id="KW-0472">Membrane</keyword>
<dbReference type="Proteomes" id="UP000011705">
    <property type="component" value="Chromosome"/>
</dbReference>
<dbReference type="GO" id="GO:0009236">
    <property type="term" value="P:cobalamin biosynthetic process"/>
    <property type="evidence" value="ECO:0007669"/>
    <property type="project" value="UniProtKB-UniRule"/>
</dbReference>
<evidence type="ECO:0000256" key="9">
    <source>
        <dbReference type="HAMAP-Rule" id="MF_00024"/>
    </source>
</evidence>
<dbReference type="Pfam" id="PF03186">
    <property type="entry name" value="CobD_Cbib"/>
    <property type="match status" value="1"/>
</dbReference>
<name>A0A0E2EHL3_TREDN</name>
<gene>
    <name evidence="9" type="primary">cobD</name>
    <name evidence="10" type="ORF">HMPREF9726_01079</name>
</gene>
<evidence type="ECO:0000313" key="10">
    <source>
        <dbReference type="EMBL" id="EMB33699.1"/>
    </source>
</evidence>
<dbReference type="AlphaFoldDB" id="A0A0E2EHL3"/>
<protein>
    <recommendedName>
        <fullName evidence="9">Cobalamin biosynthesis protein CobD</fullName>
    </recommendedName>
</protein>
<feature type="transmembrane region" description="Helical" evidence="9">
    <location>
        <begin position="67"/>
        <end position="90"/>
    </location>
</feature>
<organism evidence="10">
    <name type="scientific">Treponema denticola H-22</name>
    <dbReference type="NCBI Taxonomy" id="999432"/>
    <lineage>
        <taxon>Bacteria</taxon>
        <taxon>Pseudomonadati</taxon>
        <taxon>Spirochaetota</taxon>
        <taxon>Spirochaetia</taxon>
        <taxon>Spirochaetales</taxon>
        <taxon>Treponemataceae</taxon>
        <taxon>Treponema</taxon>
    </lineage>
</organism>
<dbReference type="GO" id="GO:0048472">
    <property type="term" value="F:threonine-phosphate decarboxylase activity"/>
    <property type="evidence" value="ECO:0007669"/>
    <property type="project" value="InterPro"/>
</dbReference>
<evidence type="ECO:0000256" key="6">
    <source>
        <dbReference type="ARBA" id="ARBA00022692"/>
    </source>
</evidence>
<keyword evidence="7 9" id="KW-1133">Transmembrane helix</keyword>
<dbReference type="HAMAP" id="MF_00024">
    <property type="entry name" value="CobD_CbiB"/>
    <property type="match status" value="1"/>
</dbReference>